<dbReference type="GO" id="GO:0005737">
    <property type="term" value="C:cytoplasm"/>
    <property type="evidence" value="ECO:0007669"/>
    <property type="project" value="TreeGrafter"/>
</dbReference>
<dbReference type="Gene3D" id="1.10.510.10">
    <property type="entry name" value="Transferase(Phosphotransferase) domain 1"/>
    <property type="match status" value="1"/>
</dbReference>
<gene>
    <name evidence="4" type="ORF">AYI70_g4068</name>
</gene>
<keyword evidence="4" id="KW-0418">Kinase</keyword>
<evidence type="ECO:0000259" key="3">
    <source>
        <dbReference type="PROSITE" id="PS50011"/>
    </source>
</evidence>
<keyword evidence="2" id="KW-0067">ATP-binding</keyword>
<feature type="domain" description="Protein kinase" evidence="3">
    <location>
        <begin position="1"/>
        <end position="119"/>
    </location>
</feature>
<dbReference type="Pfam" id="PF00069">
    <property type="entry name" value="Pkinase"/>
    <property type="match status" value="1"/>
</dbReference>
<comment type="caution">
    <text evidence="4">The sequence shown here is derived from an EMBL/GenBank/DDBJ whole genome shotgun (WGS) entry which is preliminary data.</text>
</comment>
<dbReference type="GO" id="GO:0005524">
    <property type="term" value="F:ATP binding"/>
    <property type="evidence" value="ECO:0007669"/>
    <property type="project" value="UniProtKB-KW"/>
</dbReference>
<organism evidence="4 5">
    <name type="scientific">Smittium culicis</name>
    <dbReference type="NCBI Taxonomy" id="133412"/>
    <lineage>
        <taxon>Eukaryota</taxon>
        <taxon>Fungi</taxon>
        <taxon>Fungi incertae sedis</taxon>
        <taxon>Zoopagomycota</taxon>
        <taxon>Kickxellomycotina</taxon>
        <taxon>Harpellomycetes</taxon>
        <taxon>Harpellales</taxon>
        <taxon>Legeriomycetaceae</taxon>
        <taxon>Smittium</taxon>
    </lineage>
</organism>
<name>A0A1R1Y0T3_9FUNG</name>
<dbReference type="InterPro" id="IPR000719">
    <property type="entry name" value="Prot_kinase_dom"/>
</dbReference>
<evidence type="ECO:0000313" key="4">
    <source>
        <dbReference type="EMBL" id="OMJ20508.1"/>
    </source>
</evidence>
<sequence length="820" mass="92150">MGKVKIIDFGLANFYQKGEFLDTFCGSLPYTAPEILRGEPYTGPEIDVWSLGVLLFIMVTGRFPFSDPSNPKNFKKIEMGDFKVPEFLSSELEELIRMMINPDKKQRIRMDQVMQHQWFNDDIFAERDSESSAGFDSGREVFGKKCCNSCLLGTFDPRSSDVQKTNNLNKIEKIEPIEPFIISEVSNCLGLSKVDVYNEIIHYVNLVDELKEFGYDDVNIDISIKILKSPIVSFYFLCSKQMEMQNWFVLQNNRIAKEYYLAAKGRGDIVKVSSAKEEQAESSLISKIRDLFKPFQGKQKLPTKKDEVRIYSNRKCIEANKTSVTDNAMLNNNAIIHIKNSNGGSNVLYSSTNEERKEIVYMPLREIGILEHLRERIMVPRDLINKCGSTALFMNKICKFLLVMRTEYSYVTSVPILSSYYEAGNPLVIEKVANFKDHLFEINDQQVNKDGRNQEVKNGEGREDNGAVNNAQLVYDKNIKYVCKENNYISCSSNNKAKMGLRQLKKMCVYAFGKPDKIKLVSSNQDSDLISVYEGENEGVLLSGINCIESNLTRYPSRMTYRKQDGKTKESNLLIPAASSNKSGGKAMVRRAASGYAKSGLKNKASVITKSDKAEDLESSSGSLPNGFRYSMRWARGKQRRVMVKDSGAYIDLKRSGTKGSDFVRQKLNSKESWNSGNSASAGSWDSGFGSYLAGTSGKTSKFGSGKSVPGEMFKERIVRFAQVPVSSATPVIVAQYTPDLGKLEEKAGEEIDEISEKLSTLFRIELVVSNKDSGLPAQIKPSSFQKPKHFLVLTRLSGNISNFNTIATNLIKFIRKSTE</sequence>
<dbReference type="PANTHER" id="PTHR24346">
    <property type="entry name" value="MAP/MICROTUBULE AFFINITY-REGULATING KINASE"/>
    <property type="match status" value="1"/>
</dbReference>
<dbReference type="STRING" id="133412.A0A1R1Y0T3"/>
<dbReference type="OrthoDB" id="10252171at2759"/>
<evidence type="ECO:0000313" key="5">
    <source>
        <dbReference type="Proteomes" id="UP000187283"/>
    </source>
</evidence>
<dbReference type="SUPFAM" id="SSF56112">
    <property type="entry name" value="Protein kinase-like (PK-like)"/>
    <property type="match status" value="1"/>
</dbReference>
<dbReference type="Proteomes" id="UP000187283">
    <property type="component" value="Unassembled WGS sequence"/>
</dbReference>
<proteinExistence type="predicted"/>
<evidence type="ECO:0000256" key="1">
    <source>
        <dbReference type="ARBA" id="ARBA00022741"/>
    </source>
</evidence>
<keyword evidence="5" id="KW-1185">Reference proteome</keyword>
<dbReference type="PROSITE" id="PS50011">
    <property type="entry name" value="PROTEIN_KINASE_DOM"/>
    <property type="match status" value="1"/>
</dbReference>
<accession>A0A1R1Y0T3</accession>
<dbReference type="GO" id="GO:0035556">
    <property type="term" value="P:intracellular signal transduction"/>
    <property type="evidence" value="ECO:0007669"/>
    <property type="project" value="TreeGrafter"/>
</dbReference>
<protein>
    <submittedName>
        <fullName evidence="4">Serine/threonine-protein kinase SIK2</fullName>
    </submittedName>
</protein>
<evidence type="ECO:0000256" key="2">
    <source>
        <dbReference type="ARBA" id="ARBA00022840"/>
    </source>
</evidence>
<dbReference type="EMBL" id="LSSN01001227">
    <property type="protein sequence ID" value="OMJ20508.1"/>
    <property type="molecule type" value="Genomic_DNA"/>
</dbReference>
<dbReference type="AlphaFoldDB" id="A0A1R1Y0T3"/>
<dbReference type="SMART" id="SM00220">
    <property type="entry name" value="S_TKc"/>
    <property type="match status" value="1"/>
</dbReference>
<dbReference type="PANTHER" id="PTHR24346:SF30">
    <property type="entry name" value="MATERNAL EMBRYONIC LEUCINE ZIPPER KINASE"/>
    <property type="match status" value="1"/>
</dbReference>
<keyword evidence="4" id="KW-0808">Transferase</keyword>
<keyword evidence="1" id="KW-0547">Nucleotide-binding</keyword>
<dbReference type="GO" id="GO:0004674">
    <property type="term" value="F:protein serine/threonine kinase activity"/>
    <property type="evidence" value="ECO:0007669"/>
    <property type="project" value="TreeGrafter"/>
</dbReference>
<reference evidence="4 5" key="1">
    <citation type="submission" date="2017-01" db="EMBL/GenBank/DDBJ databases">
        <authorList>
            <person name="Mah S.A."/>
            <person name="Swanson W.J."/>
            <person name="Moy G.W."/>
            <person name="Vacquier V.D."/>
        </authorList>
    </citation>
    <scope>NUCLEOTIDE SEQUENCE [LARGE SCALE GENOMIC DNA]</scope>
    <source>
        <strain evidence="4 5">GSMNP</strain>
    </source>
</reference>
<dbReference type="InterPro" id="IPR011009">
    <property type="entry name" value="Kinase-like_dom_sf"/>
</dbReference>